<evidence type="ECO:0000313" key="3">
    <source>
        <dbReference type="Proteomes" id="UP000054270"/>
    </source>
</evidence>
<gene>
    <name evidence="2" type="ORF">HYPSUDRAFT_409108</name>
</gene>
<feature type="region of interest" description="Disordered" evidence="1">
    <location>
        <begin position="17"/>
        <end position="47"/>
    </location>
</feature>
<name>A0A0D2Q241_HYPSF</name>
<dbReference type="Proteomes" id="UP000054270">
    <property type="component" value="Unassembled WGS sequence"/>
</dbReference>
<evidence type="ECO:0000313" key="2">
    <source>
        <dbReference type="EMBL" id="KJA25605.1"/>
    </source>
</evidence>
<accession>A0A0D2Q241</accession>
<sequence>MDHQPHRLLDERFNLNNYRDPSQRRPSTTVSVPQASTSASVRPPRRTLAPRSTLSAINVPFGDHVVHQSNIPGDIYRDVHTTPGDISTIQAIPFTVSPPAAPEATPLRDNYTITGASHPGIFIPHSTSPFLANSVHALLIPTPPLSAVPANGRLTTQLLEKLDLLVSRQDLVVKFARESLMGQDGRSAHRGTRPKQQSTSDVPRISTVDGTTVAVQAISTLAERMQSLTEGIAIIRDVLGISGESPAPGLREDLRKTKGRRLSRSTLPATPHLGTPAGTTADNAIVVDEDEDAASPIERESSARLSGDTVRRRSIIERLHSMEVDFAEFMERVKEPEANTGKIRDLSLSGAKSNEGKCLTLSMACSLR</sequence>
<feature type="region of interest" description="Disordered" evidence="1">
    <location>
        <begin position="182"/>
        <end position="206"/>
    </location>
</feature>
<proteinExistence type="predicted"/>
<feature type="region of interest" description="Disordered" evidence="1">
    <location>
        <begin position="245"/>
        <end position="280"/>
    </location>
</feature>
<feature type="compositionally biased region" description="Polar residues" evidence="1">
    <location>
        <begin position="17"/>
        <end position="40"/>
    </location>
</feature>
<dbReference type="AlphaFoldDB" id="A0A0D2Q241"/>
<reference evidence="3" key="1">
    <citation type="submission" date="2014-04" db="EMBL/GenBank/DDBJ databases">
        <title>Evolutionary Origins and Diversification of the Mycorrhizal Mutualists.</title>
        <authorList>
            <consortium name="DOE Joint Genome Institute"/>
            <consortium name="Mycorrhizal Genomics Consortium"/>
            <person name="Kohler A."/>
            <person name="Kuo A."/>
            <person name="Nagy L.G."/>
            <person name="Floudas D."/>
            <person name="Copeland A."/>
            <person name="Barry K.W."/>
            <person name="Cichocki N."/>
            <person name="Veneault-Fourrey C."/>
            <person name="LaButti K."/>
            <person name="Lindquist E.A."/>
            <person name="Lipzen A."/>
            <person name="Lundell T."/>
            <person name="Morin E."/>
            <person name="Murat C."/>
            <person name="Riley R."/>
            <person name="Ohm R."/>
            <person name="Sun H."/>
            <person name="Tunlid A."/>
            <person name="Henrissat B."/>
            <person name="Grigoriev I.V."/>
            <person name="Hibbett D.S."/>
            <person name="Martin F."/>
        </authorList>
    </citation>
    <scope>NUCLEOTIDE SEQUENCE [LARGE SCALE GENOMIC DNA]</scope>
    <source>
        <strain evidence="3">FD-334 SS-4</strain>
    </source>
</reference>
<protein>
    <submittedName>
        <fullName evidence="2">Uncharacterized protein</fullName>
    </submittedName>
</protein>
<evidence type="ECO:0000256" key="1">
    <source>
        <dbReference type="SAM" id="MobiDB-lite"/>
    </source>
</evidence>
<organism evidence="2 3">
    <name type="scientific">Hypholoma sublateritium (strain FD-334 SS-4)</name>
    <dbReference type="NCBI Taxonomy" id="945553"/>
    <lineage>
        <taxon>Eukaryota</taxon>
        <taxon>Fungi</taxon>
        <taxon>Dikarya</taxon>
        <taxon>Basidiomycota</taxon>
        <taxon>Agaricomycotina</taxon>
        <taxon>Agaricomycetes</taxon>
        <taxon>Agaricomycetidae</taxon>
        <taxon>Agaricales</taxon>
        <taxon>Agaricineae</taxon>
        <taxon>Strophariaceae</taxon>
        <taxon>Hypholoma</taxon>
    </lineage>
</organism>
<dbReference type="EMBL" id="KN817531">
    <property type="protein sequence ID" value="KJA25605.1"/>
    <property type="molecule type" value="Genomic_DNA"/>
</dbReference>
<keyword evidence="3" id="KW-1185">Reference proteome</keyword>